<dbReference type="Pfam" id="PF00931">
    <property type="entry name" value="NB-ARC"/>
    <property type="match status" value="1"/>
</dbReference>
<reference evidence="7" key="1">
    <citation type="submission" date="2025-08" db="UniProtKB">
        <authorList>
            <consortium name="RefSeq"/>
        </authorList>
    </citation>
    <scope>IDENTIFICATION</scope>
    <source>
        <tissue evidence="7">Fruit stalk</tissue>
    </source>
</reference>
<dbReference type="PRINTS" id="PR00364">
    <property type="entry name" value="DISEASERSIST"/>
</dbReference>
<dbReference type="Pfam" id="PF23598">
    <property type="entry name" value="LRR_14"/>
    <property type="match status" value="1"/>
</dbReference>
<keyword evidence="6" id="KW-1185">Reference proteome</keyword>
<dbReference type="InterPro" id="IPR058192">
    <property type="entry name" value="WHD_ROQ1-like"/>
</dbReference>
<dbReference type="InterPro" id="IPR035897">
    <property type="entry name" value="Toll_tir_struct_dom_sf"/>
</dbReference>
<dbReference type="InterPro" id="IPR027417">
    <property type="entry name" value="P-loop_NTPase"/>
</dbReference>
<evidence type="ECO:0000313" key="7">
    <source>
        <dbReference type="RefSeq" id="XP_022734181.1"/>
    </source>
</evidence>
<dbReference type="SUPFAM" id="SSF52058">
    <property type="entry name" value="L domain-like"/>
    <property type="match status" value="1"/>
</dbReference>
<dbReference type="InterPro" id="IPR002182">
    <property type="entry name" value="NB-ARC"/>
</dbReference>
<organism evidence="6 7">
    <name type="scientific">Durio zibethinus</name>
    <name type="common">Durian</name>
    <dbReference type="NCBI Taxonomy" id="66656"/>
    <lineage>
        <taxon>Eukaryota</taxon>
        <taxon>Viridiplantae</taxon>
        <taxon>Streptophyta</taxon>
        <taxon>Embryophyta</taxon>
        <taxon>Tracheophyta</taxon>
        <taxon>Spermatophyta</taxon>
        <taxon>Magnoliopsida</taxon>
        <taxon>eudicotyledons</taxon>
        <taxon>Gunneridae</taxon>
        <taxon>Pentapetalae</taxon>
        <taxon>rosids</taxon>
        <taxon>malvids</taxon>
        <taxon>Malvales</taxon>
        <taxon>Malvaceae</taxon>
        <taxon>Helicteroideae</taxon>
        <taxon>Durio</taxon>
    </lineage>
</organism>
<dbReference type="GO" id="GO:0051707">
    <property type="term" value="P:response to other organism"/>
    <property type="evidence" value="ECO:0007669"/>
    <property type="project" value="UniProtKB-ARBA"/>
</dbReference>
<dbReference type="GeneID" id="111287769"/>
<evidence type="ECO:0000313" key="6">
    <source>
        <dbReference type="Proteomes" id="UP000515121"/>
    </source>
</evidence>
<evidence type="ECO:0000256" key="2">
    <source>
        <dbReference type="ARBA" id="ARBA00022737"/>
    </source>
</evidence>
<keyword evidence="1" id="KW-0433">Leucine-rich repeat</keyword>
<dbReference type="KEGG" id="dzi:111287769"/>
<dbReference type="GO" id="GO:0006952">
    <property type="term" value="P:defense response"/>
    <property type="evidence" value="ECO:0007669"/>
    <property type="project" value="UniProtKB-KW"/>
</dbReference>
<dbReference type="PROSITE" id="PS50104">
    <property type="entry name" value="TIR"/>
    <property type="match status" value="1"/>
</dbReference>
<keyword evidence="3" id="KW-0611">Plant defense</keyword>
<dbReference type="Gene3D" id="3.40.50.10140">
    <property type="entry name" value="Toll/interleukin-1 receptor homology (TIR) domain"/>
    <property type="match status" value="1"/>
</dbReference>
<proteinExistence type="predicted"/>
<accession>A0A6P5Y2E8</accession>
<protein>
    <submittedName>
        <fullName evidence="7">TMV resistance protein N-like</fullName>
    </submittedName>
</protein>
<evidence type="ECO:0000256" key="3">
    <source>
        <dbReference type="ARBA" id="ARBA00022821"/>
    </source>
</evidence>
<dbReference type="Gene3D" id="3.80.10.10">
    <property type="entry name" value="Ribonuclease Inhibitor"/>
    <property type="match status" value="2"/>
</dbReference>
<sequence length="1070" mass="121461">MAPTHLSEASSSTPKSKYEVFLSFRGEDTRKNFTDHLYAALIRAGVNTFRDDNELSRGKDISSELLKAIQESKISIVVFSKGYAYSRWCLNELVKIIECRNAIGQIVIPIFYDVEPSDVRKQTGSYAKAFAKHEERFEADTQMIKRWRTALSDAADLSGWDLQNVANGHESKFIQKIVEDVLRKINRVYLHVATHPVALEFRVEKVMELLSMGSDHVHIVGIYGMGGIGKTTIAKAVYNSICDGFDGSSFLSDVKDISKKTNGLASIQQQLLSDILNLKSIRIHNVDRGINFIRERLCHRRVLIVVDDVDDSTQLNSLVGDRNWFGVGSRIIVTTRDERLLTELEVDRRHKVKELHYEESLQLFSWHAFRRPNPKDGYLQLSKSVVDHVQGLPLALEVLGSHLFKRSQHEWESVVEKLRHIPHNEIQKKLRISFDTLDDQVKAIFLDIACFFIGMDKEYVMKILDGCGFFPVIGVSVLLERSLITIYQSDQTLKMHDLLRDMGREIVREESPNHIGKRSRLWFHEDVVNVLKTHKGTEAVEGLSLDASACREDVIVSSTEALAKMINLRLLKINFVRFTNMSYEKFSKELRWLCWHRCPLKVLPLNLDLDNLAVLDMRFSNIKKVWKETKFLHKLKILDLSYSIYLVKTPNLAGLSNLERLEFEGCTSLIKVHQSIGLLERLVILNLAECNNLRELPDSICNVKSLETLNLSGCSKLNRLPEHLGKLEGLRKLLANGSAIKQLPISLGLLKNLEELLLVGCKEQLTTKSLSSSFSRWVSPRSAGFSTLLPATFSRLSSLTNLNLGHRNLSDDDISIDFGCFQFLKSLGLDGNKFCRPPVGISSLSRLLELGLNDCTNLQSIPELPPNLQVFLAKRCTSISRYPNLFNIGAKIVHLAITNCLETVDTWDLRHLAHSTTLLRWSRSQKGGFMPKPKHLEACIPAREVPGWFNYKEMGSSVLFRVPTLSTGETRAMIVCVVYSIKDEHNGSIDEYLTIHFKNKTKVYETFDGSFDDICDSKIGQDHTWLCYITARGFVSLKWDEGDEVEVLVEAHCGILVKQCGVHLPNIRHE</sequence>
<dbReference type="SMART" id="SM00255">
    <property type="entry name" value="TIR"/>
    <property type="match status" value="1"/>
</dbReference>
<dbReference type="Gene3D" id="1.10.8.430">
    <property type="entry name" value="Helical domain of apoptotic protease-activating factors"/>
    <property type="match status" value="1"/>
</dbReference>
<dbReference type="Pfam" id="PF23282">
    <property type="entry name" value="WHD_ROQ1"/>
    <property type="match status" value="1"/>
</dbReference>
<dbReference type="PANTHER" id="PTHR11017:SF271">
    <property type="entry name" value="DISEASE RESISTANCE PROTEIN (TIR-NBS-LRR CLASS) FAMILY"/>
    <property type="match status" value="1"/>
</dbReference>
<dbReference type="FunFam" id="3.40.50.10140:FF:000007">
    <property type="entry name" value="Disease resistance protein (TIR-NBS-LRR class)"/>
    <property type="match status" value="1"/>
</dbReference>
<feature type="domain" description="TIR" evidence="5">
    <location>
        <begin position="16"/>
        <end position="185"/>
    </location>
</feature>
<dbReference type="InterPro" id="IPR044974">
    <property type="entry name" value="Disease_R_plants"/>
</dbReference>
<gene>
    <name evidence="7" type="primary">LOC111287769</name>
</gene>
<keyword evidence="2" id="KW-0677">Repeat</keyword>
<dbReference type="Gene3D" id="3.40.50.300">
    <property type="entry name" value="P-loop containing nucleotide triphosphate hydrolases"/>
    <property type="match status" value="1"/>
</dbReference>
<evidence type="ECO:0000256" key="1">
    <source>
        <dbReference type="ARBA" id="ARBA00022614"/>
    </source>
</evidence>
<dbReference type="SUPFAM" id="SSF52540">
    <property type="entry name" value="P-loop containing nucleoside triphosphate hydrolases"/>
    <property type="match status" value="1"/>
</dbReference>
<dbReference type="OrthoDB" id="1357022at2759"/>
<dbReference type="Proteomes" id="UP000515121">
    <property type="component" value="Unplaced"/>
</dbReference>
<dbReference type="SUPFAM" id="SSF52200">
    <property type="entry name" value="Toll/Interleukin receptor TIR domain"/>
    <property type="match status" value="1"/>
</dbReference>
<name>A0A6P5Y2E8_DURZI</name>
<dbReference type="AlphaFoldDB" id="A0A6P5Y2E8"/>
<dbReference type="GO" id="GO:0043531">
    <property type="term" value="F:ADP binding"/>
    <property type="evidence" value="ECO:0007669"/>
    <property type="project" value="InterPro"/>
</dbReference>
<dbReference type="InterPro" id="IPR000157">
    <property type="entry name" value="TIR_dom"/>
</dbReference>
<evidence type="ECO:0000256" key="4">
    <source>
        <dbReference type="ARBA" id="ARBA00023027"/>
    </source>
</evidence>
<dbReference type="GO" id="GO:0007165">
    <property type="term" value="P:signal transduction"/>
    <property type="evidence" value="ECO:0007669"/>
    <property type="project" value="InterPro"/>
</dbReference>
<dbReference type="InterPro" id="IPR055414">
    <property type="entry name" value="LRR_R13L4/SHOC2-like"/>
</dbReference>
<dbReference type="Pfam" id="PF01582">
    <property type="entry name" value="TIR"/>
    <property type="match status" value="1"/>
</dbReference>
<dbReference type="InterPro" id="IPR032675">
    <property type="entry name" value="LRR_dom_sf"/>
</dbReference>
<dbReference type="PANTHER" id="PTHR11017">
    <property type="entry name" value="LEUCINE-RICH REPEAT-CONTAINING PROTEIN"/>
    <property type="match status" value="1"/>
</dbReference>
<evidence type="ECO:0000259" key="5">
    <source>
        <dbReference type="PROSITE" id="PS50104"/>
    </source>
</evidence>
<keyword evidence="4" id="KW-0520">NAD</keyword>
<dbReference type="InterPro" id="IPR042197">
    <property type="entry name" value="Apaf_helical"/>
</dbReference>
<dbReference type="RefSeq" id="XP_022734181.1">
    <property type="nucleotide sequence ID" value="XM_022878446.1"/>
</dbReference>